<dbReference type="Proteomes" id="UP000831485">
    <property type="component" value="Chromosome"/>
</dbReference>
<evidence type="ECO:0000313" key="2">
    <source>
        <dbReference type="EMBL" id="UPU34997.1"/>
    </source>
</evidence>
<dbReference type="RefSeq" id="WP_183347739.1">
    <property type="nucleotide sequence ID" value="NZ_BLXY01000004.1"/>
</dbReference>
<dbReference type="Gene3D" id="1.25.40.10">
    <property type="entry name" value="Tetratricopeptide repeat domain"/>
    <property type="match status" value="1"/>
</dbReference>
<evidence type="ECO:0000313" key="3">
    <source>
        <dbReference type="Proteomes" id="UP000568888"/>
    </source>
</evidence>
<gene>
    <name evidence="1" type="ORF">GMPD_24660</name>
    <name evidence="2" type="ORF">M1B72_16285</name>
</gene>
<reference evidence="1" key="2">
    <citation type="journal article" date="2021" name="Int. J. Syst. Evol. Microbiol.">
        <title>Geomonas silvestris sp. nov., Geomonas paludis sp. nov. and Geomonas limicola sp. nov., isolated from terrestrial environments, and emended description of the genus Geomonas.</title>
        <authorList>
            <person name="Itoh H."/>
            <person name="Xu Z."/>
            <person name="Masuda Y."/>
            <person name="Ushijima N."/>
            <person name="Hayakawa C."/>
            <person name="Shiratori Y."/>
            <person name="Senoo K."/>
        </authorList>
    </citation>
    <scope>NUCLEOTIDE SEQUENCE</scope>
    <source>
        <strain evidence="1">Red736</strain>
    </source>
</reference>
<name>A0A6V8MY09_9BACT</name>
<dbReference type="PANTHER" id="PTHR11102:SF160">
    <property type="entry name" value="ERAD-ASSOCIATED E3 UBIQUITIN-PROTEIN LIGASE COMPONENT HRD3"/>
    <property type="match status" value="1"/>
</dbReference>
<dbReference type="EMBL" id="CP096574">
    <property type="protein sequence ID" value="UPU34997.1"/>
    <property type="molecule type" value="Genomic_DNA"/>
</dbReference>
<dbReference type="SMART" id="SM00671">
    <property type="entry name" value="SEL1"/>
    <property type="match status" value="3"/>
</dbReference>
<dbReference type="SUPFAM" id="SSF81901">
    <property type="entry name" value="HCP-like"/>
    <property type="match status" value="1"/>
</dbReference>
<keyword evidence="4" id="KW-1185">Reference proteome</keyword>
<dbReference type="InterPro" id="IPR011990">
    <property type="entry name" value="TPR-like_helical_dom_sf"/>
</dbReference>
<sequence length="163" mass="18204">MKLRQLLLWVSMVVAVGVGRGYGYDGTDLKEIKKLAEQGNPEAQMKLGVMYSSGVGVPLDKQEGVKWYQKSAQQGYAPGEWNLAFIYIRGEVVPQDFKRAFELLQHAADAGYDSAQYDLGMMYLQGLAVPAPDQEKAEVWFRRAAAQGNREAKKMLRELAANQ</sequence>
<evidence type="ECO:0000313" key="4">
    <source>
        <dbReference type="Proteomes" id="UP000831485"/>
    </source>
</evidence>
<dbReference type="AlphaFoldDB" id="A0A6V8MY09"/>
<dbReference type="Pfam" id="PF08238">
    <property type="entry name" value="Sel1"/>
    <property type="match status" value="3"/>
</dbReference>
<protein>
    <submittedName>
        <fullName evidence="2">Sel1 repeat family protein</fullName>
    </submittedName>
</protein>
<reference evidence="2" key="3">
    <citation type="submission" date="2022-04" db="EMBL/GenBank/DDBJ databases">
        <authorList>
            <person name="Liu G."/>
        </authorList>
    </citation>
    <scope>NUCLEOTIDE SEQUENCE</scope>
    <source>
        <strain evidence="2">RG22</strain>
    </source>
</reference>
<dbReference type="InterPro" id="IPR006597">
    <property type="entry name" value="Sel1-like"/>
</dbReference>
<dbReference type="PANTHER" id="PTHR11102">
    <property type="entry name" value="SEL-1-LIKE PROTEIN"/>
    <property type="match status" value="1"/>
</dbReference>
<dbReference type="InterPro" id="IPR050767">
    <property type="entry name" value="Sel1_AlgK"/>
</dbReference>
<reference evidence="3" key="1">
    <citation type="submission" date="2020-06" db="EMBL/GenBank/DDBJ databases">
        <title>Draft genomic sequecing of Geomonas sp. Red736.</title>
        <authorList>
            <person name="Itoh H."/>
            <person name="Xu Z.X."/>
            <person name="Ushijima N."/>
            <person name="Masuda Y."/>
            <person name="Shiratori Y."/>
            <person name="Senoo K."/>
        </authorList>
    </citation>
    <scope>NUCLEOTIDE SEQUENCE [LARGE SCALE GENOMIC DNA]</scope>
    <source>
        <strain evidence="3">Red736</strain>
    </source>
</reference>
<accession>A0A6V8MY09</accession>
<organism evidence="1 3">
    <name type="scientific">Geomonas paludis</name>
    <dbReference type="NCBI Taxonomy" id="2740185"/>
    <lineage>
        <taxon>Bacteria</taxon>
        <taxon>Pseudomonadati</taxon>
        <taxon>Thermodesulfobacteriota</taxon>
        <taxon>Desulfuromonadia</taxon>
        <taxon>Geobacterales</taxon>
        <taxon>Geobacteraceae</taxon>
        <taxon>Geomonas</taxon>
    </lineage>
</organism>
<dbReference type="EMBL" id="BLXY01000004">
    <property type="protein sequence ID" value="GFO64547.1"/>
    <property type="molecule type" value="Genomic_DNA"/>
</dbReference>
<dbReference type="Proteomes" id="UP000568888">
    <property type="component" value="Unassembled WGS sequence"/>
</dbReference>
<proteinExistence type="predicted"/>
<evidence type="ECO:0000313" key="1">
    <source>
        <dbReference type="EMBL" id="GFO64547.1"/>
    </source>
</evidence>